<evidence type="ECO:0000313" key="8">
    <source>
        <dbReference type="Proteomes" id="UP000000647"/>
    </source>
</evidence>
<dbReference type="AlphaFoldDB" id="A1WXI4"/>
<dbReference type="GO" id="GO:0016020">
    <property type="term" value="C:membrane"/>
    <property type="evidence" value="ECO:0007669"/>
    <property type="project" value="UniProtKB-SubCell"/>
</dbReference>
<dbReference type="PIRSF" id="PIRSF016565">
    <property type="entry name" value="PucC"/>
    <property type="match status" value="1"/>
</dbReference>
<comment type="similarity">
    <text evidence="2">Belongs to the PucC family.</text>
</comment>
<feature type="transmembrane region" description="Helical" evidence="6">
    <location>
        <begin position="384"/>
        <end position="408"/>
    </location>
</feature>
<keyword evidence="4 6" id="KW-1133">Transmembrane helix</keyword>
<name>A1WXI4_HALHL</name>
<comment type="subcellular location">
    <subcellularLocation>
        <location evidence="1">Membrane</location>
        <topology evidence="1">Multi-pass membrane protein</topology>
    </subcellularLocation>
</comment>
<gene>
    <name evidence="7" type="ordered locus">Hhal_1632</name>
</gene>
<dbReference type="RefSeq" id="WP_011814418.1">
    <property type="nucleotide sequence ID" value="NC_008789.1"/>
</dbReference>
<feature type="transmembrane region" description="Helical" evidence="6">
    <location>
        <begin position="134"/>
        <end position="153"/>
    </location>
</feature>
<evidence type="ECO:0000256" key="6">
    <source>
        <dbReference type="SAM" id="Phobius"/>
    </source>
</evidence>
<keyword evidence="3 6" id="KW-0812">Transmembrane</keyword>
<reference evidence="7 8" key="2">
    <citation type="journal article" date="2013" name="Stand. Genomic Sci.">
        <title>Complete genome sequence of Halorhodospira halophila SL1.</title>
        <authorList>
            <person name="Challacombe J.F."/>
            <person name="Majid S."/>
            <person name="Deole R."/>
            <person name="Brettin T.S."/>
            <person name="Bruce D."/>
            <person name="Delano S.F."/>
            <person name="Detter J.C."/>
            <person name="Gleasner C.D."/>
            <person name="Han C.S."/>
            <person name="Misra M."/>
            <person name="Reitenga K.G."/>
            <person name="Mikhailova N."/>
            <person name="Woyke T."/>
            <person name="Pitluck S."/>
            <person name="Nolan M."/>
            <person name="Land M.L."/>
            <person name="Saunders E."/>
            <person name="Tapia R."/>
            <person name="Lapidus A."/>
            <person name="Ivanova N."/>
            <person name="Hoff W.D."/>
        </authorList>
    </citation>
    <scope>NUCLEOTIDE SEQUENCE [LARGE SCALE GENOMIC DNA]</scope>
    <source>
        <strain evidence="8">DSM 244 / SL1</strain>
    </source>
</reference>
<dbReference type="eggNOG" id="COG2211">
    <property type="taxonomic scope" value="Bacteria"/>
</dbReference>
<feature type="transmembrane region" description="Helical" evidence="6">
    <location>
        <begin position="208"/>
        <end position="225"/>
    </location>
</feature>
<feature type="transmembrane region" description="Helical" evidence="6">
    <location>
        <begin position="61"/>
        <end position="81"/>
    </location>
</feature>
<dbReference type="InterPro" id="IPR004896">
    <property type="entry name" value="PucC-rel"/>
</dbReference>
<sequence length="475" mass="50327">MTDSASLLKARLRRLAVPFAEVGTRELPMTQILRLSLFQVTVGMIYVMFTGTLNRVMIHELGIAASLLGAVIALPILFAPLRLLIGHRSDHRRSALGWRRVPYLWIGTLLMFGGLAVMPFGLLVQSEYGADAPFLASLGAALAFFLSGLGVHVTQTTGLALTNDLAPEGKLPQVVGVMYVMLLVGMVISTGVFYVLLADFSHERLVQVLQGAALVIWALNVFALWRQEPRDPERSRVDRPRPPLSESWQSFMQRGPVVRLLVVTGIGAAGFGMQDIIIEPYGAAVLGLEVAGTTLLTGLWAIGMLIGFWFAKMALERGLNAYGAATIGALVGVLAFSLVIVSAPLDSPTIFRVGQVGIGVGGALFYVGTLAATMSMATREQSGIAIGAWGAVQATVLGAALAIGAGISDLVPALAEAGRLPELFLHPAAGYSVVYSAEIVLLLAMVVAAWPLARFTREGESNVSPSTATSNESGY</sequence>
<dbReference type="KEGG" id="hha:Hhal_1632"/>
<accession>A1WXI4</accession>
<keyword evidence="8" id="KW-1185">Reference proteome</keyword>
<feature type="transmembrane region" description="Helical" evidence="6">
    <location>
        <begin position="290"/>
        <end position="310"/>
    </location>
</feature>
<dbReference type="OrthoDB" id="8558818at2"/>
<feature type="transmembrane region" description="Helical" evidence="6">
    <location>
        <begin position="349"/>
        <end position="372"/>
    </location>
</feature>
<evidence type="ECO:0000313" key="7">
    <source>
        <dbReference type="EMBL" id="ABM62396.1"/>
    </source>
</evidence>
<dbReference type="CDD" id="cd06176">
    <property type="entry name" value="MFS_BCD_PucC-like"/>
    <property type="match status" value="1"/>
</dbReference>
<dbReference type="Proteomes" id="UP000000647">
    <property type="component" value="Chromosome"/>
</dbReference>
<proteinExistence type="inferred from homology"/>
<dbReference type="SUPFAM" id="SSF103473">
    <property type="entry name" value="MFS general substrate transporter"/>
    <property type="match status" value="1"/>
</dbReference>
<dbReference type="HOGENOM" id="CLU_030017_0_0_6"/>
<feature type="transmembrane region" description="Helical" evidence="6">
    <location>
        <begin position="322"/>
        <end position="343"/>
    </location>
</feature>
<dbReference type="Pfam" id="PF03209">
    <property type="entry name" value="PUCC"/>
    <property type="match status" value="1"/>
</dbReference>
<evidence type="ECO:0000256" key="4">
    <source>
        <dbReference type="ARBA" id="ARBA00022989"/>
    </source>
</evidence>
<keyword evidence="5 6" id="KW-0472">Membrane</keyword>
<dbReference type="InterPro" id="IPR026036">
    <property type="entry name" value="PucC"/>
</dbReference>
<reference evidence="8" key="1">
    <citation type="submission" date="2006-12" db="EMBL/GenBank/DDBJ databases">
        <title>Complete sequence of Halorhodospira halophila SL1.</title>
        <authorList>
            <consortium name="US DOE Joint Genome Institute"/>
            <person name="Copeland A."/>
            <person name="Lucas S."/>
            <person name="Lapidus A."/>
            <person name="Barry K."/>
            <person name="Detter J.C."/>
            <person name="Glavina del Rio T."/>
            <person name="Hammon N."/>
            <person name="Israni S."/>
            <person name="Dalin E."/>
            <person name="Tice H."/>
            <person name="Pitluck S."/>
            <person name="Saunders E."/>
            <person name="Brettin T."/>
            <person name="Bruce D."/>
            <person name="Han C."/>
            <person name="Tapia R."/>
            <person name="Schmutz J."/>
            <person name="Larimer F."/>
            <person name="Land M."/>
            <person name="Hauser L."/>
            <person name="Kyrpides N."/>
            <person name="Mikhailova N."/>
            <person name="Hoff W."/>
            <person name="Richardson P."/>
        </authorList>
    </citation>
    <scope>NUCLEOTIDE SEQUENCE [LARGE SCALE GENOMIC DNA]</scope>
    <source>
        <strain evidence="8">DSM 244 / SL1</strain>
    </source>
</reference>
<evidence type="ECO:0000256" key="1">
    <source>
        <dbReference type="ARBA" id="ARBA00004141"/>
    </source>
</evidence>
<evidence type="ECO:0000256" key="2">
    <source>
        <dbReference type="ARBA" id="ARBA00008412"/>
    </source>
</evidence>
<feature type="transmembrane region" description="Helical" evidence="6">
    <location>
        <begin position="257"/>
        <end position="278"/>
    </location>
</feature>
<dbReference type="PANTHER" id="PTHR23538:SF1">
    <property type="entry name" value="44.5 KD BACTERIOCHLOROPHYLL SYNTHASE SUBUNIT"/>
    <property type="match status" value="1"/>
</dbReference>
<organism evidence="7 8">
    <name type="scientific">Halorhodospira halophila (strain DSM 244 / SL1)</name>
    <name type="common">Ectothiorhodospira halophila (strain DSM 244 / SL1)</name>
    <dbReference type="NCBI Taxonomy" id="349124"/>
    <lineage>
        <taxon>Bacteria</taxon>
        <taxon>Pseudomonadati</taxon>
        <taxon>Pseudomonadota</taxon>
        <taxon>Gammaproteobacteria</taxon>
        <taxon>Chromatiales</taxon>
        <taxon>Ectothiorhodospiraceae</taxon>
        <taxon>Halorhodospira</taxon>
    </lineage>
</organism>
<feature type="transmembrane region" description="Helical" evidence="6">
    <location>
        <begin position="32"/>
        <end position="49"/>
    </location>
</feature>
<dbReference type="EMBL" id="CP000544">
    <property type="protein sequence ID" value="ABM62396.1"/>
    <property type="molecule type" value="Genomic_DNA"/>
</dbReference>
<dbReference type="Gene3D" id="1.20.1250.20">
    <property type="entry name" value="MFS general substrate transporter like domains"/>
    <property type="match status" value="1"/>
</dbReference>
<feature type="transmembrane region" description="Helical" evidence="6">
    <location>
        <begin position="102"/>
        <end position="122"/>
    </location>
</feature>
<protein>
    <submittedName>
        <fullName evidence="7">PUCC protein</fullName>
    </submittedName>
</protein>
<dbReference type="STRING" id="349124.Hhal_1632"/>
<evidence type="ECO:0000256" key="5">
    <source>
        <dbReference type="ARBA" id="ARBA00023136"/>
    </source>
</evidence>
<feature type="transmembrane region" description="Helical" evidence="6">
    <location>
        <begin position="174"/>
        <end position="196"/>
    </location>
</feature>
<feature type="transmembrane region" description="Helical" evidence="6">
    <location>
        <begin position="428"/>
        <end position="452"/>
    </location>
</feature>
<dbReference type="InterPro" id="IPR036259">
    <property type="entry name" value="MFS_trans_sf"/>
</dbReference>
<dbReference type="PANTHER" id="PTHR23538">
    <property type="entry name" value="44.5 KD BACTERIOCHLOROPHYLL SYNTHASE SUBUNIT"/>
    <property type="match status" value="1"/>
</dbReference>
<evidence type="ECO:0000256" key="3">
    <source>
        <dbReference type="ARBA" id="ARBA00022692"/>
    </source>
</evidence>